<dbReference type="NCBIfam" id="TIGR00407">
    <property type="entry name" value="proA"/>
    <property type="match status" value="1"/>
</dbReference>
<feature type="domain" description="Aldehyde dehydrogenase" evidence="8">
    <location>
        <begin position="6"/>
        <end position="288"/>
    </location>
</feature>
<dbReference type="Gene3D" id="3.40.605.10">
    <property type="entry name" value="Aldehyde Dehydrogenase, Chain A, domain 1"/>
    <property type="match status" value="1"/>
</dbReference>
<dbReference type="InterPro" id="IPR000965">
    <property type="entry name" value="GPR_dom"/>
</dbReference>
<keyword evidence="12" id="KW-1185">Reference proteome</keyword>
<dbReference type="eggNOG" id="COG0014">
    <property type="taxonomic scope" value="Bacteria"/>
</dbReference>
<gene>
    <name evidence="7 10" type="primary">proA</name>
    <name evidence="9" type="ordered locus">Selsp_0738</name>
    <name evidence="10" type="ORF">SELSPUOL_01783</name>
</gene>
<evidence type="ECO:0000256" key="7">
    <source>
        <dbReference type="HAMAP-Rule" id="MF_00412"/>
    </source>
</evidence>
<reference evidence="10 11" key="1">
    <citation type="submission" date="2009-09" db="EMBL/GenBank/DDBJ databases">
        <authorList>
            <person name="Weinstock G."/>
            <person name="Sodergren E."/>
            <person name="Clifton S."/>
            <person name="Fulton L."/>
            <person name="Fulton B."/>
            <person name="Courtney L."/>
            <person name="Fronick C."/>
            <person name="Harrison M."/>
            <person name="Strong C."/>
            <person name="Farmer C."/>
            <person name="Delahaunty K."/>
            <person name="Markovic C."/>
            <person name="Hall O."/>
            <person name="Minx P."/>
            <person name="Tomlinson C."/>
            <person name="Mitreva M."/>
            <person name="Nelson J."/>
            <person name="Hou S."/>
            <person name="Wollam A."/>
            <person name="Pepin K.H."/>
            <person name="Johnson M."/>
            <person name="Bhonagiri V."/>
            <person name="Nash W.E."/>
            <person name="Warren W."/>
            <person name="Chinwalla A."/>
            <person name="Mardis E.R."/>
            <person name="Wilson R.K."/>
        </authorList>
    </citation>
    <scope>NUCLEOTIDE SEQUENCE [LARGE SCALE GENOMIC DNA]</scope>
    <source>
        <strain evidence="10">ATCC 35185</strain>
        <strain evidence="11">ATCC 35185 / DSM 20758 / VPI D19B-28</strain>
    </source>
</reference>
<dbReference type="HAMAP" id="MF_00412">
    <property type="entry name" value="ProA"/>
    <property type="match status" value="1"/>
</dbReference>
<dbReference type="RefSeq" id="WP_006193085.1">
    <property type="nucleotide sequence ID" value="NC_015437.1"/>
</dbReference>
<proteinExistence type="inferred from homology"/>
<dbReference type="GO" id="GO:0055129">
    <property type="term" value="P:L-proline biosynthetic process"/>
    <property type="evidence" value="ECO:0007669"/>
    <property type="project" value="UniProtKB-UniRule"/>
</dbReference>
<evidence type="ECO:0000313" key="10">
    <source>
        <dbReference type="EMBL" id="EEX76826.1"/>
    </source>
</evidence>
<dbReference type="HOGENOM" id="CLU_030231_0_0_9"/>
<dbReference type="SUPFAM" id="SSF53720">
    <property type="entry name" value="ALDH-like"/>
    <property type="match status" value="1"/>
</dbReference>
<dbReference type="GO" id="GO:0050661">
    <property type="term" value="F:NADP binding"/>
    <property type="evidence" value="ECO:0007669"/>
    <property type="project" value="InterPro"/>
</dbReference>
<organism evidence="10 11">
    <name type="scientific">Selenomonas sputigena (strain ATCC 35185 / DSM 20758 / CCUG 44933 / VPI D19B-28)</name>
    <dbReference type="NCBI Taxonomy" id="546271"/>
    <lineage>
        <taxon>Bacteria</taxon>
        <taxon>Bacillati</taxon>
        <taxon>Bacillota</taxon>
        <taxon>Negativicutes</taxon>
        <taxon>Selenomonadales</taxon>
        <taxon>Selenomonadaceae</taxon>
        <taxon>Selenomonas</taxon>
    </lineage>
</organism>
<comment type="catalytic activity">
    <reaction evidence="6 7">
        <text>L-glutamate 5-semialdehyde + phosphate + NADP(+) = L-glutamyl 5-phosphate + NADPH + H(+)</text>
        <dbReference type="Rhea" id="RHEA:19541"/>
        <dbReference type="ChEBI" id="CHEBI:15378"/>
        <dbReference type="ChEBI" id="CHEBI:43474"/>
        <dbReference type="ChEBI" id="CHEBI:57783"/>
        <dbReference type="ChEBI" id="CHEBI:58066"/>
        <dbReference type="ChEBI" id="CHEBI:58274"/>
        <dbReference type="ChEBI" id="CHEBI:58349"/>
        <dbReference type="EC" id="1.2.1.41"/>
    </reaction>
</comment>
<protein>
    <recommendedName>
        <fullName evidence="7">Gamma-glutamyl phosphate reductase</fullName>
        <shortName evidence="7">GPR</shortName>
        <ecNumber evidence="7">1.2.1.41</ecNumber>
    </recommendedName>
    <alternativeName>
        <fullName evidence="7">Glutamate-5-semialdehyde dehydrogenase</fullName>
    </alternativeName>
    <alternativeName>
        <fullName evidence="7">Glutamyl-gamma-semialdehyde dehydrogenase</fullName>
        <shortName evidence="7">GSA dehydrogenase</shortName>
    </alternativeName>
</protein>
<dbReference type="GO" id="GO:0005737">
    <property type="term" value="C:cytoplasm"/>
    <property type="evidence" value="ECO:0007669"/>
    <property type="project" value="UniProtKB-SubCell"/>
</dbReference>
<dbReference type="Proteomes" id="UP000011124">
    <property type="component" value="Chromosome"/>
</dbReference>
<dbReference type="PROSITE" id="PS01223">
    <property type="entry name" value="PROA"/>
    <property type="match status" value="1"/>
</dbReference>
<comment type="subcellular location">
    <subcellularLocation>
        <location evidence="7">Cytoplasm</location>
    </subcellularLocation>
</comment>
<dbReference type="EC" id="1.2.1.41" evidence="7"/>
<evidence type="ECO:0000313" key="9">
    <source>
        <dbReference type="EMBL" id="AEB99704.1"/>
    </source>
</evidence>
<keyword evidence="7" id="KW-0963">Cytoplasm</keyword>
<evidence type="ECO:0000256" key="5">
    <source>
        <dbReference type="ARBA" id="ARBA00023002"/>
    </source>
</evidence>
<sequence length="419" mass="45275">MDIEALVKEKAQAAKEASRLLAVMKPEDKNRALHAMADMLEKRMRLILDANAEDLEEARMKKAIKRSYLDRLMLDESRIHAMAQGLRETAALADPVGRGDFSTVRPNGLEIRRVRVPLGVVGIIYEARPNVTSDAAGLCLKSGNAVLLRGGKEAIRSNTAIASLLAQAAQEAGVPAGAIGFIDSADRQGVEAMLHLDGLLDVVIPRGGAGLIRAVVQNSTVPVLETGSGVCHTFVDESADLAMAEKIALNAKVSRPSVCNAMETLLVHESIAEEFLPRLVRAMEAAGVELRGCEKARAICTSLKEAQEEDWSTEYGDLILSVKVVRDLEEAIAHINRYNTGHSETIVTNDVKHAHRFQAEVDAAAVYVNASTRFTDGGEFGFGAEIGISTQKLHARGPMGLLELTSMKYLIYGEGQVRE</sequence>
<dbReference type="Proteomes" id="UP000003505">
    <property type="component" value="Unassembled WGS sequence"/>
</dbReference>
<evidence type="ECO:0000256" key="2">
    <source>
        <dbReference type="ARBA" id="ARBA00022605"/>
    </source>
</evidence>
<comment type="similarity">
    <text evidence="7">Belongs to the gamma-glutamyl phosphate reductase family.</text>
</comment>
<dbReference type="OrthoDB" id="9809970at2"/>
<evidence type="ECO:0000256" key="1">
    <source>
        <dbReference type="ARBA" id="ARBA00004985"/>
    </source>
</evidence>
<dbReference type="PANTHER" id="PTHR11063">
    <property type="entry name" value="GLUTAMATE SEMIALDEHYDE DEHYDROGENASE"/>
    <property type="match status" value="1"/>
</dbReference>
<evidence type="ECO:0000256" key="6">
    <source>
        <dbReference type="ARBA" id="ARBA00049024"/>
    </source>
</evidence>
<dbReference type="Gene3D" id="3.40.309.10">
    <property type="entry name" value="Aldehyde Dehydrogenase, Chain A, domain 2"/>
    <property type="match status" value="1"/>
</dbReference>
<dbReference type="InterPro" id="IPR016162">
    <property type="entry name" value="Ald_DH_N"/>
</dbReference>
<dbReference type="InterPro" id="IPR016161">
    <property type="entry name" value="Ald_DH/histidinol_DH"/>
</dbReference>
<dbReference type="KEGG" id="ssg:Selsp_0738"/>
<dbReference type="NCBIfam" id="NF001221">
    <property type="entry name" value="PRK00197.1"/>
    <property type="match status" value="1"/>
</dbReference>
<evidence type="ECO:0000256" key="3">
    <source>
        <dbReference type="ARBA" id="ARBA00022650"/>
    </source>
</evidence>
<dbReference type="UniPathway" id="UPA00098">
    <property type="reaction ID" value="UER00360"/>
</dbReference>
<keyword evidence="5 7" id="KW-0560">Oxidoreductase</keyword>
<dbReference type="EMBL" id="CP002637">
    <property type="protein sequence ID" value="AEB99704.1"/>
    <property type="molecule type" value="Genomic_DNA"/>
</dbReference>
<accession>C9LWC9</accession>
<feature type="domain" description="Aldehyde dehydrogenase" evidence="8">
    <location>
        <begin position="319"/>
        <end position="381"/>
    </location>
</feature>
<dbReference type="GO" id="GO:0004350">
    <property type="term" value="F:glutamate-5-semialdehyde dehydrogenase activity"/>
    <property type="evidence" value="ECO:0007669"/>
    <property type="project" value="UniProtKB-UniRule"/>
</dbReference>
<comment type="function">
    <text evidence="7">Catalyzes the NADPH-dependent reduction of L-glutamate 5-phosphate into L-glutamate 5-semialdehyde and phosphate. The product spontaneously undergoes cyclization to form 1-pyrroline-5-carboxylate.</text>
</comment>
<dbReference type="Pfam" id="PF00171">
    <property type="entry name" value="Aldedh"/>
    <property type="match status" value="2"/>
</dbReference>
<dbReference type="STRING" id="546271.Selsp_0738"/>
<evidence type="ECO:0000256" key="4">
    <source>
        <dbReference type="ARBA" id="ARBA00022857"/>
    </source>
</evidence>
<dbReference type="InterPro" id="IPR012134">
    <property type="entry name" value="Glu-5-SA_DH"/>
</dbReference>
<dbReference type="PANTHER" id="PTHR11063:SF8">
    <property type="entry name" value="DELTA-1-PYRROLINE-5-CARBOXYLATE SYNTHASE"/>
    <property type="match status" value="1"/>
</dbReference>
<dbReference type="AlphaFoldDB" id="C9LWC9"/>
<keyword evidence="2 7" id="KW-0028">Amino-acid biosynthesis</keyword>
<dbReference type="InterPro" id="IPR016163">
    <property type="entry name" value="Ald_DH_C"/>
</dbReference>
<dbReference type="InterPro" id="IPR015590">
    <property type="entry name" value="Aldehyde_DH_dom"/>
</dbReference>
<evidence type="ECO:0000313" key="11">
    <source>
        <dbReference type="Proteomes" id="UP000003505"/>
    </source>
</evidence>
<reference evidence="9 12" key="2">
    <citation type="submission" date="2011-04" db="EMBL/GenBank/DDBJ databases">
        <title>The complete genome of Selenomonas sputigena DSM 20758.</title>
        <authorList>
            <consortium name="US DOE Joint Genome Institute (JGI-PGF)"/>
            <person name="Lucas S."/>
            <person name="Copeland A."/>
            <person name="Lapidus A."/>
            <person name="Bruce D."/>
            <person name="Goodwin L."/>
            <person name="Pitluck S."/>
            <person name="Peters L."/>
            <person name="Kyrpides N."/>
            <person name="Mavromatis K."/>
            <person name="Ivanova N."/>
            <person name="Ovchinnikova G."/>
            <person name="Teshima H."/>
            <person name="Detter J.C."/>
            <person name="Tapia R."/>
            <person name="Han C."/>
            <person name="Land M."/>
            <person name="Hauser L."/>
            <person name="Markowitz V."/>
            <person name="Cheng J.-F."/>
            <person name="Hugenholtz P."/>
            <person name="Woyke T."/>
            <person name="Wu D."/>
            <person name="Gronow S."/>
            <person name="Wellnitz S."/>
            <person name="Schneider S."/>
            <person name="Klenk H.-P."/>
            <person name="Eisen J.A."/>
        </authorList>
    </citation>
    <scope>NUCLEOTIDE SEQUENCE [LARGE SCALE GENOMIC DNA]</scope>
    <source>
        <strain evidence="9">ATCC 35185</strain>
        <strain evidence="12">ATCC 35185 / DSM 20758 / VPI D19B-28</strain>
    </source>
</reference>
<evidence type="ECO:0000313" key="12">
    <source>
        <dbReference type="Proteomes" id="UP000011124"/>
    </source>
</evidence>
<evidence type="ECO:0000259" key="8">
    <source>
        <dbReference type="Pfam" id="PF00171"/>
    </source>
</evidence>
<dbReference type="FunFam" id="3.40.309.10:FF:000006">
    <property type="entry name" value="Gamma-glutamyl phosphate reductase"/>
    <property type="match status" value="1"/>
</dbReference>
<name>C9LWC9_SELS3</name>
<keyword evidence="4 7" id="KW-0521">NADP</keyword>
<dbReference type="InterPro" id="IPR020593">
    <property type="entry name" value="G-glutamylP_reductase_CS"/>
</dbReference>
<dbReference type="CDD" id="cd07079">
    <property type="entry name" value="ALDH_F18-19_ProA-GPR"/>
    <property type="match status" value="1"/>
</dbReference>
<keyword evidence="3 7" id="KW-0641">Proline biosynthesis</keyword>
<comment type="pathway">
    <text evidence="1 7">Amino-acid biosynthesis; L-proline biosynthesis; L-glutamate 5-semialdehyde from L-glutamate: step 2/2.</text>
</comment>
<dbReference type="EMBL" id="ACKP02000042">
    <property type="protein sequence ID" value="EEX76826.1"/>
    <property type="molecule type" value="Genomic_DNA"/>
</dbReference>
<dbReference type="PIRSF" id="PIRSF000151">
    <property type="entry name" value="GPR"/>
    <property type="match status" value="1"/>
</dbReference>